<organism evidence="2">
    <name type="scientific">Culex pipiens</name>
    <name type="common">House mosquito</name>
    <dbReference type="NCBI Taxonomy" id="7175"/>
    <lineage>
        <taxon>Eukaryota</taxon>
        <taxon>Metazoa</taxon>
        <taxon>Ecdysozoa</taxon>
        <taxon>Arthropoda</taxon>
        <taxon>Hexapoda</taxon>
        <taxon>Insecta</taxon>
        <taxon>Pterygota</taxon>
        <taxon>Neoptera</taxon>
        <taxon>Endopterygota</taxon>
        <taxon>Diptera</taxon>
        <taxon>Nematocera</taxon>
        <taxon>Culicoidea</taxon>
        <taxon>Culicidae</taxon>
        <taxon>Culicinae</taxon>
        <taxon>Culicini</taxon>
        <taxon>Culex</taxon>
        <taxon>Culex</taxon>
    </lineage>
</organism>
<evidence type="ECO:0000256" key="1">
    <source>
        <dbReference type="SAM" id="MobiDB-lite"/>
    </source>
</evidence>
<reference evidence="2" key="1">
    <citation type="submission" date="2021-05" db="EMBL/GenBank/DDBJ databases">
        <authorList>
            <person name="Alioto T."/>
            <person name="Alioto T."/>
            <person name="Gomez Garrido J."/>
        </authorList>
    </citation>
    <scope>NUCLEOTIDE SEQUENCE</scope>
</reference>
<accession>A0A8D8A1X0</accession>
<dbReference type="AlphaFoldDB" id="A0A8D8A1X0"/>
<feature type="compositionally biased region" description="Basic residues" evidence="1">
    <location>
        <begin position="105"/>
        <end position="122"/>
    </location>
</feature>
<feature type="region of interest" description="Disordered" evidence="1">
    <location>
        <begin position="87"/>
        <end position="122"/>
    </location>
</feature>
<proteinExistence type="predicted"/>
<name>A0A8D8A1X0_CULPI</name>
<protein>
    <submittedName>
        <fullName evidence="2">(northern house mosquito) hypothetical protein</fullName>
    </submittedName>
</protein>
<dbReference type="EMBL" id="HBUE01010021">
    <property type="protein sequence ID" value="CAG6447830.1"/>
    <property type="molecule type" value="Transcribed_RNA"/>
</dbReference>
<sequence length="122" mass="14102">MHTQNIQRHAICVQTRQHKHAILTQPFPAAICHAPRTSTRKQDRIEQYRPLHESTNHPLHHSPNLEMFRSRRCRCVRHGYGCVQANSIQPGRRASSTTPACTRTRPTRSCRTSRARSRRSSS</sequence>
<dbReference type="EMBL" id="HBUE01010026">
    <property type="protein sequence ID" value="CAG6447835.1"/>
    <property type="molecule type" value="Transcribed_RNA"/>
</dbReference>
<evidence type="ECO:0000313" key="2">
    <source>
        <dbReference type="EMBL" id="CAG6447835.1"/>
    </source>
</evidence>
<feature type="compositionally biased region" description="Low complexity" evidence="1">
    <location>
        <begin position="92"/>
        <end position="104"/>
    </location>
</feature>